<dbReference type="AlphaFoldDB" id="A0A917BYI8"/>
<proteinExistence type="predicted"/>
<evidence type="ECO:0008006" key="4">
    <source>
        <dbReference type="Google" id="ProtNLM"/>
    </source>
</evidence>
<dbReference type="InterPro" id="IPR021359">
    <property type="entry name" value="DUF2812"/>
</dbReference>
<gene>
    <name evidence="2" type="ORF">GCM10010912_03160</name>
</gene>
<dbReference type="RefSeq" id="WP_189021845.1">
    <property type="nucleotide sequence ID" value="NZ_BMKR01000001.1"/>
</dbReference>
<sequence length="217" mass="25377">MKKRVFKIFINALESQENWLNSMGSEGWRLVQVKQSFYTFETCKPGEFIYKIQFVADQSMQQLNQYKDYLGDLGIRHFSQGLNIGKFAIGNKRWRPYGKGATSFASLPGNINSELLIMEKRNDGIPFRIFSERGEEIKYYSKMRNAFSIAAVLLTLTFFISNPSPYSLIAEIYRSGVVDWRIIFKIIIIVLLMPFCRTIFTFTRKIRHIKQEGNLYE</sequence>
<accession>A0A917BYI8</accession>
<keyword evidence="3" id="KW-1185">Reference proteome</keyword>
<evidence type="ECO:0000313" key="3">
    <source>
        <dbReference type="Proteomes" id="UP000637643"/>
    </source>
</evidence>
<reference evidence="2" key="2">
    <citation type="submission" date="2020-09" db="EMBL/GenBank/DDBJ databases">
        <authorList>
            <person name="Sun Q."/>
            <person name="Zhou Y."/>
        </authorList>
    </citation>
    <scope>NUCLEOTIDE SEQUENCE</scope>
    <source>
        <strain evidence="2">CGMCC 1.16134</strain>
    </source>
</reference>
<keyword evidence="1" id="KW-1133">Transmembrane helix</keyword>
<protein>
    <recommendedName>
        <fullName evidence="4">DUF2812 domain-containing protein</fullName>
    </recommendedName>
</protein>
<dbReference type="Proteomes" id="UP000637643">
    <property type="component" value="Unassembled WGS sequence"/>
</dbReference>
<comment type="caution">
    <text evidence="2">The sequence shown here is derived from an EMBL/GenBank/DDBJ whole genome shotgun (WGS) entry which is preliminary data.</text>
</comment>
<keyword evidence="1" id="KW-0472">Membrane</keyword>
<evidence type="ECO:0000313" key="2">
    <source>
        <dbReference type="EMBL" id="GGF61310.1"/>
    </source>
</evidence>
<organism evidence="2 3">
    <name type="scientific">Paenibacillus albidus</name>
    <dbReference type="NCBI Taxonomy" id="2041023"/>
    <lineage>
        <taxon>Bacteria</taxon>
        <taxon>Bacillati</taxon>
        <taxon>Bacillota</taxon>
        <taxon>Bacilli</taxon>
        <taxon>Bacillales</taxon>
        <taxon>Paenibacillaceae</taxon>
        <taxon>Paenibacillus</taxon>
    </lineage>
</organism>
<keyword evidence="1" id="KW-0812">Transmembrane</keyword>
<dbReference type="EMBL" id="BMKR01000001">
    <property type="protein sequence ID" value="GGF61310.1"/>
    <property type="molecule type" value="Genomic_DNA"/>
</dbReference>
<feature type="transmembrane region" description="Helical" evidence="1">
    <location>
        <begin position="182"/>
        <end position="200"/>
    </location>
</feature>
<feature type="transmembrane region" description="Helical" evidence="1">
    <location>
        <begin position="145"/>
        <end position="162"/>
    </location>
</feature>
<reference evidence="2" key="1">
    <citation type="journal article" date="2014" name="Int. J. Syst. Evol. Microbiol.">
        <title>Complete genome sequence of Corynebacterium casei LMG S-19264T (=DSM 44701T), isolated from a smear-ripened cheese.</title>
        <authorList>
            <consortium name="US DOE Joint Genome Institute (JGI-PGF)"/>
            <person name="Walter F."/>
            <person name="Albersmeier A."/>
            <person name="Kalinowski J."/>
            <person name="Ruckert C."/>
        </authorList>
    </citation>
    <scope>NUCLEOTIDE SEQUENCE</scope>
    <source>
        <strain evidence="2">CGMCC 1.16134</strain>
    </source>
</reference>
<evidence type="ECO:0000256" key="1">
    <source>
        <dbReference type="SAM" id="Phobius"/>
    </source>
</evidence>
<name>A0A917BYI8_9BACL</name>
<dbReference type="Pfam" id="PF11193">
    <property type="entry name" value="DUF2812"/>
    <property type="match status" value="1"/>
</dbReference>